<dbReference type="Proteomes" id="UP001652583">
    <property type="component" value="Chromosome E4"/>
</dbReference>
<dbReference type="GeneID" id="106979846"/>
<feature type="compositionally biased region" description="Polar residues" evidence="1">
    <location>
        <begin position="150"/>
        <end position="161"/>
    </location>
</feature>
<dbReference type="RefSeq" id="XP_053064912.1">
    <property type="nucleotide sequence ID" value="XM_053208937.1"/>
</dbReference>
<feature type="region of interest" description="Disordered" evidence="1">
    <location>
        <begin position="141"/>
        <end position="161"/>
    </location>
</feature>
<organism evidence="2 4">
    <name type="scientific">Acinonyx jubatus</name>
    <name type="common">Cheetah</name>
    <dbReference type="NCBI Taxonomy" id="32536"/>
    <lineage>
        <taxon>Eukaryota</taxon>
        <taxon>Metazoa</taxon>
        <taxon>Chordata</taxon>
        <taxon>Craniata</taxon>
        <taxon>Vertebrata</taxon>
        <taxon>Euteleostomi</taxon>
        <taxon>Mammalia</taxon>
        <taxon>Eutheria</taxon>
        <taxon>Laurasiatheria</taxon>
        <taxon>Carnivora</taxon>
        <taxon>Feliformia</taxon>
        <taxon>Felidae</taxon>
        <taxon>Felinae</taxon>
        <taxon>Acinonyx</taxon>
    </lineage>
</organism>
<accession>A0ABM3NZQ4</accession>
<feature type="compositionally biased region" description="Basic and acidic residues" evidence="1">
    <location>
        <begin position="16"/>
        <end position="29"/>
    </location>
</feature>
<keyword evidence="2" id="KW-1185">Reference proteome</keyword>
<evidence type="ECO:0000256" key="1">
    <source>
        <dbReference type="SAM" id="MobiDB-lite"/>
    </source>
</evidence>
<reference evidence="3 4" key="1">
    <citation type="submission" date="2025-05" db="UniProtKB">
        <authorList>
            <consortium name="RefSeq"/>
        </authorList>
    </citation>
    <scope>IDENTIFICATION</scope>
    <source>
        <tissue evidence="3 4">Blood</tissue>
    </source>
</reference>
<evidence type="ECO:0000313" key="3">
    <source>
        <dbReference type="RefSeq" id="XP_053064912.1"/>
    </source>
</evidence>
<evidence type="ECO:0000313" key="2">
    <source>
        <dbReference type="Proteomes" id="UP001652583"/>
    </source>
</evidence>
<name>A0ABM3NZQ4_ACIJB</name>
<evidence type="ECO:0000313" key="4">
    <source>
        <dbReference type="RefSeq" id="XP_053064913.1"/>
    </source>
</evidence>
<dbReference type="RefSeq" id="XP_053064913.1">
    <property type="nucleotide sequence ID" value="XM_053208938.1"/>
</dbReference>
<evidence type="ECO:0000313" key="5">
    <source>
        <dbReference type="RefSeq" id="XP_053064914.1"/>
    </source>
</evidence>
<protein>
    <submittedName>
        <fullName evidence="3 4">Uncharacterized protein C1orf105 homolog isoform X10</fullName>
    </submittedName>
</protein>
<sequence length="161" mass="17903">MPWSVCLEQFSLKRDRKETEAQRLKDPGRGRQTAKQKQRHPLVTPPGAVGSQAYSSSWTTEAERSLLRAPRKAEQTDRAIWGLQLGSPWDPLAYLLGWVSPSSSSWLPMEQKMPPQSLLAYPPTPCLLSLIWVCCSSLMSPSPDKSSISFAFSGSVTKSPR</sequence>
<dbReference type="RefSeq" id="XP_053064914.1">
    <property type="nucleotide sequence ID" value="XM_053208939.1"/>
</dbReference>
<gene>
    <name evidence="3 4 5" type="primary">CE4H1orf105</name>
</gene>
<feature type="region of interest" description="Disordered" evidence="1">
    <location>
        <begin position="16"/>
        <end position="54"/>
    </location>
</feature>
<proteinExistence type="predicted"/>